<protein>
    <submittedName>
        <fullName evidence="3">Aminotransferase class V-fold PLP-dependent enzyme</fullName>
    </submittedName>
</protein>
<dbReference type="PANTHER" id="PTHR30244">
    <property type="entry name" value="TRANSAMINASE"/>
    <property type="match status" value="1"/>
</dbReference>
<accession>A0ABR7XHG3</accession>
<dbReference type="EMBL" id="JACXAJ010000004">
    <property type="protein sequence ID" value="MBD1397725.1"/>
    <property type="molecule type" value="Genomic_DNA"/>
</dbReference>
<dbReference type="Proteomes" id="UP000625551">
    <property type="component" value="Unassembled WGS sequence"/>
</dbReference>
<reference evidence="3 4" key="1">
    <citation type="submission" date="2020-09" db="EMBL/GenBank/DDBJ databases">
        <title>Genome sequencing and assembly of Pontibacter sp.</title>
        <authorList>
            <person name="Chhetri G."/>
        </authorList>
    </citation>
    <scope>NUCLEOTIDE SEQUENCE [LARGE SCALE GENOMIC DNA]</scope>
    <source>
        <strain evidence="3 4">JH31</strain>
    </source>
</reference>
<sequence>MRKLYPARSLLIWPTLPLDVYFRSNSVWKPFPLDQANCRVFSLARQAIWNTCAALGLHPNDTVLVPAYHHGSEIEALLQAGLQVRYYEVNQNLEPEPEELQSLMSTDVRALYIIHYLGFPQDAAFWRQWCDNRGILLIEDAAQALLATLNDKPVGSFGHMGVFCLYKTYGLPDGGAVIADFPPPRPTGQSNSGSWRVFKRHINWLATRRKELGYFHLMLKPIQTNLNRFWNRINKRIHKEFEVGDVSSPPTRMTKFLIPKIVDEKTADRRRENYRFLLKHLGDMVPAPFAFLPEGASPFAFPIEVNEPRDFLARLRLKGVMGLLFWLNPHPSLPVDEFPRSRLLREGVLALPVHQELSFENLQQIVDSVKEVQVNLAVPAIPAF</sequence>
<keyword evidence="3" id="KW-0808">Transferase</keyword>
<dbReference type="InterPro" id="IPR015421">
    <property type="entry name" value="PyrdxlP-dep_Trfase_major"/>
</dbReference>
<dbReference type="InterPro" id="IPR015422">
    <property type="entry name" value="PyrdxlP-dep_Trfase_small"/>
</dbReference>
<dbReference type="RefSeq" id="WP_191183872.1">
    <property type="nucleotide sequence ID" value="NZ_JACXAJ010000004.1"/>
</dbReference>
<dbReference type="SUPFAM" id="SSF53383">
    <property type="entry name" value="PLP-dependent transferases"/>
    <property type="match status" value="1"/>
</dbReference>
<dbReference type="GO" id="GO:0008483">
    <property type="term" value="F:transaminase activity"/>
    <property type="evidence" value="ECO:0007669"/>
    <property type="project" value="UniProtKB-KW"/>
</dbReference>
<gene>
    <name evidence="3" type="ORF">H9Q13_11165</name>
</gene>
<evidence type="ECO:0000256" key="2">
    <source>
        <dbReference type="RuleBase" id="RU004508"/>
    </source>
</evidence>
<name>A0ABR7XHG3_9BACT</name>
<comment type="caution">
    <text evidence="3">The sequence shown here is derived from an EMBL/GenBank/DDBJ whole genome shotgun (WGS) entry which is preliminary data.</text>
</comment>
<organism evidence="3 4">
    <name type="scientific">Pontibacter aquaedesilientis</name>
    <dbReference type="NCBI Taxonomy" id="2766980"/>
    <lineage>
        <taxon>Bacteria</taxon>
        <taxon>Pseudomonadati</taxon>
        <taxon>Bacteroidota</taxon>
        <taxon>Cytophagia</taxon>
        <taxon>Cytophagales</taxon>
        <taxon>Hymenobacteraceae</taxon>
        <taxon>Pontibacter</taxon>
    </lineage>
</organism>
<dbReference type="InterPro" id="IPR000653">
    <property type="entry name" value="DegT/StrS_aminotransferase"/>
</dbReference>
<evidence type="ECO:0000256" key="1">
    <source>
        <dbReference type="ARBA" id="ARBA00037999"/>
    </source>
</evidence>
<dbReference type="Gene3D" id="3.40.640.10">
    <property type="entry name" value="Type I PLP-dependent aspartate aminotransferase-like (Major domain)"/>
    <property type="match status" value="1"/>
</dbReference>
<evidence type="ECO:0000313" key="3">
    <source>
        <dbReference type="EMBL" id="MBD1397725.1"/>
    </source>
</evidence>
<dbReference type="InterPro" id="IPR015424">
    <property type="entry name" value="PyrdxlP-dep_Trfase"/>
</dbReference>
<evidence type="ECO:0000313" key="4">
    <source>
        <dbReference type="Proteomes" id="UP000625551"/>
    </source>
</evidence>
<keyword evidence="3" id="KW-0032">Aminotransferase</keyword>
<dbReference type="PANTHER" id="PTHR30244:SF34">
    <property type="entry name" value="DTDP-4-AMINO-4,6-DIDEOXYGALACTOSE TRANSAMINASE"/>
    <property type="match status" value="1"/>
</dbReference>
<dbReference type="Gene3D" id="3.90.1150.10">
    <property type="entry name" value="Aspartate Aminotransferase, domain 1"/>
    <property type="match status" value="1"/>
</dbReference>
<proteinExistence type="inferred from homology"/>
<comment type="similarity">
    <text evidence="1 2">Belongs to the DegT/DnrJ/EryC1 family.</text>
</comment>
<keyword evidence="2" id="KW-0663">Pyridoxal phosphate</keyword>
<keyword evidence="4" id="KW-1185">Reference proteome</keyword>
<dbReference type="Pfam" id="PF01041">
    <property type="entry name" value="DegT_DnrJ_EryC1"/>
    <property type="match status" value="1"/>
</dbReference>